<dbReference type="InterPro" id="IPR051027">
    <property type="entry name" value="bZIP_transcription_factors"/>
</dbReference>
<evidence type="ECO:0000313" key="7">
    <source>
        <dbReference type="EMBL" id="KAH7063639.1"/>
    </source>
</evidence>
<reference evidence="7 8" key="1">
    <citation type="journal article" date="2021" name="Nat. Commun.">
        <title>Genetic determinants of endophytism in the Arabidopsis root mycobiome.</title>
        <authorList>
            <person name="Mesny F."/>
            <person name="Miyauchi S."/>
            <person name="Thiergart T."/>
            <person name="Pickel B."/>
            <person name="Atanasova L."/>
            <person name="Karlsson M."/>
            <person name="Huettel B."/>
            <person name="Barry K.W."/>
            <person name="Haridas S."/>
            <person name="Chen C."/>
            <person name="Bauer D."/>
            <person name="Andreopoulos W."/>
            <person name="Pangilinan J."/>
            <person name="LaButti K."/>
            <person name="Riley R."/>
            <person name="Lipzen A."/>
            <person name="Clum A."/>
            <person name="Drula E."/>
            <person name="Henrissat B."/>
            <person name="Kohler A."/>
            <person name="Grigoriev I.V."/>
            <person name="Martin F.M."/>
            <person name="Hacquard S."/>
        </authorList>
    </citation>
    <scope>NUCLEOTIDE SEQUENCE [LARGE SCALE GENOMIC DNA]</scope>
    <source>
        <strain evidence="7 8">MPI-SDFR-AT-0080</strain>
    </source>
</reference>
<sequence length="73" mass="8860">RDQFLERNRVAAHKCRQKKKEWMAKLDDKFRDLSAKNKYLQAEVQLLSNTLYELKNLIFQHTDCRYGPIDEFI</sequence>
<protein>
    <recommendedName>
        <fullName evidence="6">BZIP domain-containing protein</fullName>
    </recommendedName>
</protein>
<dbReference type="Gene3D" id="1.20.5.170">
    <property type="match status" value="1"/>
</dbReference>
<evidence type="ECO:0000259" key="6">
    <source>
        <dbReference type="PROSITE" id="PS50217"/>
    </source>
</evidence>
<dbReference type="Pfam" id="PF00170">
    <property type="entry name" value="bZIP_1"/>
    <property type="match status" value="1"/>
</dbReference>
<keyword evidence="4" id="KW-0804">Transcription</keyword>
<dbReference type="InterPro" id="IPR046347">
    <property type="entry name" value="bZIP_sf"/>
</dbReference>
<comment type="subcellular location">
    <subcellularLocation>
        <location evidence="1">Nucleus</location>
    </subcellularLocation>
</comment>
<comment type="caution">
    <text evidence="7">The sequence shown here is derived from an EMBL/GenBank/DDBJ whole genome shotgun (WGS) entry which is preliminary data.</text>
</comment>
<dbReference type="EMBL" id="JAGTJR010000002">
    <property type="protein sequence ID" value="KAH7063639.1"/>
    <property type="molecule type" value="Genomic_DNA"/>
</dbReference>
<name>A0ABQ8GT15_9PEZI</name>
<organism evidence="7 8">
    <name type="scientific">Macrophomina phaseolina</name>
    <dbReference type="NCBI Taxonomy" id="35725"/>
    <lineage>
        <taxon>Eukaryota</taxon>
        <taxon>Fungi</taxon>
        <taxon>Dikarya</taxon>
        <taxon>Ascomycota</taxon>
        <taxon>Pezizomycotina</taxon>
        <taxon>Dothideomycetes</taxon>
        <taxon>Dothideomycetes incertae sedis</taxon>
        <taxon>Botryosphaeriales</taxon>
        <taxon>Botryosphaeriaceae</taxon>
        <taxon>Macrophomina</taxon>
    </lineage>
</organism>
<gene>
    <name evidence="7" type="ORF">B0J12DRAFT_539278</name>
</gene>
<dbReference type="PANTHER" id="PTHR19304">
    <property type="entry name" value="CYCLIC-AMP RESPONSE ELEMENT BINDING PROTEIN"/>
    <property type="match status" value="1"/>
</dbReference>
<dbReference type="InterPro" id="IPR002112">
    <property type="entry name" value="Leuzip_Jun"/>
</dbReference>
<keyword evidence="2" id="KW-0805">Transcription regulation</keyword>
<keyword evidence="3" id="KW-0238">DNA-binding</keyword>
<feature type="non-terminal residue" evidence="7">
    <location>
        <position position="1"/>
    </location>
</feature>
<evidence type="ECO:0000256" key="1">
    <source>
        <dbReference type="ARBA" id="ARBA00004123"/>
    </source>
</evidence>
<evidence type="ECO:0000256" key="5">
    <source>
        <dbReference type="ARBA" id="ARBA00023242"/>
    </source>
</evidence>
<accession>A0ABQ8GT15</accession>
<dbReference type="PRINTS" id="PR00043">
    <property type="entry name" value="LEUZIPPRJUN"/>
</dbReference>
<dbReference type="Proteomes" id="UP000774617">
    <property type="component" value="Unassembled WGS sequence"/>
</dbReference>
<dbReference type="SMART" id="SM00338">
    <property type="entry name" value="BRLZ"/>
    <property type="match status" value="1"/>
</dbReference>
<proteinExistence type="predicted"/>
<dbReference type="InterPro" id="IPR004827">
    <property type="entry name" value="bZIP"/>
</dbReference>
<evidence type="ECO:0000256" key="2">
    <source>
        <dbReference type="ARBA" id="ARBA00023015"/>
    </source>
</evidence>
<evidence type="ECO:0000256" key="4">
    <source>
        <dbReference type="ARBA" id="ARBA00023163"/>
    </source>
</evidence>
<dbReference type="CDD" id="cd14687">
    <property type="entry name" value="bZIP_ATF2"/>
    <property type="match status" value="1"/>
</dbReference>
<feature type="domain" description="BZIP" evidence="6">
    <location>
        <begin position="1"/>
        <end position="61"/>
    </location>
</feature>
<evidence type="ECO:0000256" key="3">
    <source>
        <dbReference type="ARBA" id="ARBA00023125"/>
    </source>
</evidence>
<dbReference type="PROSITE" id="PS50217">
    <property type="entry name" value="BZIP"/>
    <property type="match status" value="1"/>
</dbReference>
<dbReference type="SUPFAM" id="SSF57959">
    <property type="entry name" value="Leucine zipper domain"/>
    <property type="match status" value="1"/>
</dbReference>
<keyword evidence="5" id="KW-0539">Nucleus</keyword>
<keyword evidence="8" id="KW-1185">Reference proteome</keyword>
<evidence type="ECO:0000313" key="8">
    <source>
        <dbReference type="Proteomes" id="UP000774617"/>
    </source>
</evidence>
<feature type="non-terminal residue" evidence="7">
    <location>
        <position position="73"/>
    </location>
</feature>